<dbReference type="EMBL" id="AEYP01049408">
    <property type="status" value="NOT_ANNOTATED_CDS"/>
    <property type="molecule type" value="Genomic_DNA"/>
</dbReference>
<reference evidence="2" key="1">
    <citation type="submission" date="2024-06" db="UniProtKB">
        <authorList>
            <consortium name="Ensembl"/>
        </authorList>
    </citation>
    <scope>IDENTIFICATION</scope>
</reference>
<dbReference type="HOGENOM" id="CLU_2256253_0_0_1"/>
<name>M3Y021_MUSPF</name>
<evidence type="ECO:0000256" key="1">
    <source>
        <dbReference type="SAM" id="MobiDB-lite"/>
    </source>
</evidence>
<protein>
    <submittedName>
        <fullName evidence="2">Uncharacterized protein</fullName>
    </submittedName>
</protein>
<proteinExistence type="predicted"/>
<accession>M3Y021</accession>
<dbReference type="AlphaFoldDB" id="M3Y021"/>
<dbReference type="InParanoid" id="M3Y021"/>
<feature type="region of interest" description="Disordered" evidence="1">
    <location>
        <begin position="1"/>
        <end position="104"/>
    </location>
</feature>
<evidence type="ECO:0000313" key="2">
    <source>
        <dbReference type="Ensembl" id="ENSMPUP00000004672.1"/>
    </source>
</evidence>
<sequence>PRISPPSRGASQRPLSNVYCASGSEPDPYQTHVRTPYRRARPGAGHLRVTCGLPPRGPESPRDQTLQDSEGRGSARGPAHRGLPAVPAEAQGPGPLSFMGPFVP</sequence>
<dbReference type="Ensembl" id="ENSMPUT00000004753.1">
    <property type="protein sequence ID" value="ENSMPUP00000004672.1"/>
    <property type="gene ID" value="ENSMPUG00000004709.1"/>
</dbReference>
<organism evidence="2">
    <name type="scientific">Mustela putorius furo</name>
    <name type="common">European domestic ferret</name>
    <name type="synonym">Mustela furo</name>
    <dbReference type="NCBI Taxonomy" id="9669"/>
    <lineage>
        <taxon>Eukaryota</taxon>
        <taxon>Metazoa</taxon>
        <taxon>Chordata</taxon>
        <taxon>Craniata</taxon>
        <taxon>Vertebrata</taxon>
        <taxon>Euteleostomi</taxon>
        <taxon>Mammalia</taxon>
        <taxon>Eutheria</taxon>
        <taxon>Laurasiatheria</taxon>
        <taxon>Carnivora</taxon>
        <taxon>Caniformia</taxon>
        <taxon>Musteloidea</taxon>
        <taxon>Mustelidae</taxon>
        <taxon>Mustelinae</taxon>
        <taxon>Mustela</taxon>
    </lineage>
</organism>